<accession>A0A165EL36</accession>
<dbReference type="EMBL" id="KV424001">
    <property type="protein sequence ID" value="KZT55088.1"/>
    <property type="molecule type" value="Genomic_DNA"/>
</dbReference>
<evidence type="ECO:0000313" key="1">
    <source>
        <dbReference type="EMBL" id="KZT55088.1"/>
    </source>
</evidence>
<reference evidence="1 2" key="1">
    <citation type="journal article" date="2016" name="Mol. Biol. Evol.">
        <title>Comparative Genomics of Early-Diverging Mushroom-Forming Fungi Provides Insights into the Origins of Lignocellulose Decay Capabilities.</title>
        <authorList>
            <person name="Nagy L.G."/>
            <person name="Riley R."/>
            <person name="Tritt A."/>
            <person name="Adam C."/>
            <person name="Daum C."/>
            <person name="Floudas D."/>
            <person name="Sun H."/>
            <person name="Yadav J.S."/>
            <person name="Pangilinan J."/>
            <person name="Larsson K.H."/>
            <person name="Matsuura K."/>
            <person name="Barry K."/>
            <person name="Labutti K."/>
            <person name="Kuo R."/>
            <person name="Ohm R.A."/>
            <person name="Bhattacharya S.S."/>
            <person name="Shirouzu T."/>
            <person name="Yoshinaga Y."/>
            <person name="Martin F.M."/>
            <person name="Grigoriev I.V."/>
            <person name="Hibbett D.S."/>
        </authorList>
    </citation>
    <scope>NUCLEOTIDE SEQUENCE [LARGE SCALE GENOMIC DNA]</scope>
    <source>
        <strain evidence="1 2">HHB12733</strain>
    </source>
</reference>
<keyword evidence="2" id="KW-1185">Reference proteome</keyword>
<dbReference type="Proteomes" id="UP000076842">
    <property type="component" value="Unassembled WGS sequence"/>
</dbReference>
<organism evidence="1 2">
    <name type="scientific">Calocera cornea HHB12733</name>
    <dbReference type="NCBI Taxonomy" id="1353952"/>
    <lineage>
        <taxon>Eukaryota</taxon>
        <taxon>Fungi</taxon>
        <taxon>Dikarya</taxon>
        <taxon>Basidiomycota</taxon>
        <taxon>Agaricomycotina</taxon>
        <taxon>Dacrymycetes</taxon>
        <taxon>Dacrymycetales</taxon>
        <taxon>Dacrymycetaceae</taxon>
        <taxon>Calocera</taxon>
    </lineage>
</organism>
<protein>
    <submittedName>
        <fullName evidence="1">Uncharacterized protein</fullName>
    </submittedName>
</protein>
<dbReference type="InParanoid" id="A0A165EL36"/>
<gene>
    <name evidence="1" type="ORF">CALCODRAFT_499026</name>
</gene>
<name>A0A165EL36_9BASI</name>
<sequence length="195" mass="21203">MRVHEGFMSDYDFRCAEGGTVILRMPSNVPHSDARILSCYTDSAAHRKIRSADHAYATPLIESLGPRRPKRHILPLDPSLSFAKATTRAYTRISPLDNQYKALLCIPPCPYPLTSIPNSTPAHSAKPPPLTIPLSTSAVHLWIADSSRPCHCASSPILQSTSKAPPPPITFVVAAPPRTTDGLTRRGWHVSPTGP</sequence>
<evidence type="ECO:0000313" key="2">
    <source>
        <dbReference type="Proteomes" id="UP000076842"/>
    </source>
</evidence>
<dbReference type="AlphaFoldDB" id="A0A165EL36"/>
<proteinExistence type="predicted"/>